<protein>
    <submittedName>
        <fullName evidence="8">Aromatic-L-amino-acid decarboxylase</fullName>
    </submittedName>
</protein>
<dbReference type="RefSeq" id="XP_040658944.1">
    <property type="nucleotide sequence ID" value="XM_040798061.1"/>
</dbReference>
<comment type="cofactor">
    <cofactor evidence="1 6 7">
        <name>pyridoxal 5'-phosphate</name>
        <dbReference type="ChEBI" id="CHEBI:597326"/>
    </cofactor>
</comment>
<dbReference type="InParanoid" id="A0A151GRG2"/>
<keyword evidence="5 7" id="KW-0456">Lyase</keyword>
<dbReference type="InterPro" id="IPR015422">
    <property type="entry name" value="PyrdxlP-dep_Trfase_small"/>
</dbReference>
<dbReference type="EMBL" id="LAYC01000001">
    <property type="protein sequence ID" value="KYK59592.1"/>
    <property type="molecule type" value="Genomic_DNA"/>
</dbReference>
<dbReference type="GO" id="GO:0030170">
    <property type="term" value="F:pyridoxal phosphate binding"/>
    <property type="evidence" value="ECO:0007669"/>
    <property type="project" value="InterPro"/>
</dbReference>
<evidence type="ECO:0000256" key="5">
    <source>
        <dbReference type="ARBA" id="ARBA00023239"/>
    </source>
</evidence>
<evidence type="ECO:0000313" key="9">
    <source>
        <dbReference type="Proteomes" id="UP000076580"/>
    </source>
</evidence>
<dbReference type="InterPro" id="IPR015421">
    <property type="entry name" value="PyrdxlP-dep_Trfase_major"/>
</dbReference>
<dbReference type="GO" id="GO:0006520">
    <property type="term" value="P:amino acid metabolic process"/>
    <property type="evidence" value="ECO:0007669"/>
    <property type="project" value="InterPro"/>
</dbReference>
<dbReference type="PROSITE" id="PS00392">
    <property type="entry name" value="DDC_GAD_HDC_YDC"/>
    <property type="match status" value="1"/>
</dbReference>
<evidence type="ECO:0000256" key="6">
    <source>
        <dbReference type="PIRSR" id="PIRSR602129-50"/>
    </source>
</evidence>
<dbReference type="Gene3D" id="3.90.1150.10">
    <property type="entry name" value="Aspartate Aminotransferase, domain 1"/>
    <property type="match status" value="1"/>
</dbReference>
<dbReference type="AlphaFoldDB" id="A0A151GRG2"/>
<comment type="similarity">
    <text evidence="2 7">Belongs to the group II decarboxylase family.</text>
</comment>
<dbReference type="GO" id="GO:0019752">
    <property type="term" value="P:carboxylic acid metabolic process"/>
    <property type="evidence" value="ECO:0007669"/>
    <property type="project" value="InterPro"/>
</dbReference>
<dbReference type="InterPro" id="IPR010977">
    <property type="entry name" value="Aromatic_deC"/>
</dbReference>
<dbReference type="Pfam" id="PF00282">
    <property type="entry name" value="Pyridoxal_deC"/>
    <property type="match status" value="1"/>
</dbReference>
<dbReference type="PANTHER" id="PTHR11999">
    <property type="entry name" value="GROUP II PYRIDOXAL-5-PHOSPHATE DECARBOXYLASE"/>
    <property type="match status" value="1"/>
</dbReference>
<dbReference type="GeneID" id="63713367"/>
<reference evidence="8 9" key="1">
    <citation type="journal article" date="2016" name="Sci. Rep.">
        <title>Insights into Adaptations to a Near-Obligate Nematode Endoparasitic Lifestyle from the Finished Genome of Drechmeria coniospora.</title>
        <authorList>
            <person name="Zhang L."/>
            <person name="Zhou Z."/>
            <person name="Guo Q."/>
            <person name="Fokkens L."/>
            <person name="Miskei M."/>
            <person name="Pocsi I."/>
            <person name="Zhang W."/>
            <person name="Chen M."/>
            <person name="Wang L."/>
            <person name="Sun Y."/>
            <person name="Donzelli B.G."/>
            <person name="Gibson D.M."/>
            <person name="Nelson D.R."/>
            <person name="Luo J.G."/>
            <person name="Rep M."/>
            <person name="Liu H."/>
            <person name="Yang S."/>
            <person name="Wang J."/>
            <person name="Krasnoff S.B."/>
            <person name="Xu Y."/>
            <person name="Molnar I."/>
            <person name="Lin M."/>
        </authorList>
    </citation>
    <scope>NUCLEOTIDE SEQUENCE [LARGE SCALE GENOMIC DNA]</scope>
    <source>
        <strain evidence="8 9">ARSEF 6962</strain>
    </source>
</reference>
<dbReference type="GO" id="GO:0005737">
    <property type="term" value="C:cytoplasm"/>
    <property type="evidence" value="ECO:0007669"/>
    <property type="project" value="TreeGrafter"/>
</dbReference>
<evidence type="ECO:0000313" key="8">
    <source>
        <dbReference type="EMBL" id="KYK59592.1"/>
    </source>
</evidence>
<feature type="modified residue" description="N6-(pyridoxal phosphate)lysine" evidence="6">
    <location>
        <position position="374"/>
    </location>
</feature>
<dbReference type="InterPro" id="IPR002129">
    <property type="entry name" value="PyrdxlP-dep_de-COase"/>
</dbReference>
<sequence>MLGESRMDIAEFRKAAKEAIDLSAFLPHTCYRSVVDDEPPRWPAAYCFLPSTYLTSLPTCLRLPFLQAVIPAPTDFADYHESIPTQPVLSHVEPGYLRPLLPAEPPLDPEPFSKIQDDIRSKIMPGITHWSSPGFMAFFPCSTSYPAAIAEMWSNAFNGAHFNWVCSPAVTELETVVLDWLAKALALPECFLSGGPTHGGGVIHGSASEAIITVMAAARDKFLTAKTAHLPDGHDREEEMWRLRSRLVALGSSGAHSSTKKAAQILGVRFRTVPVDEEHGFAMQGDALASTLSELASKHLEPFYLTATLGTTDVCAVDDFPAIVNVLAPRDGTSNEIWVHVDAAYAGSALLLDRNRSIAKPMARFHSFNVNPHKWMLTTFDCSAVWVRSRADLIASLSIKPPYLRNQFSDNELVTDYRDWQIPLGRRFRSLKLWVVLRAFGVRGLQNHIDKGVMLAEKLEASLRARNDLFIIFTPAKFALVTLRVSGDGEAEINRRTESLYDTINASGHFYLTSTVVNAKFAIRVCTGGAAVQKEHIEKLCDELVEGAEKLIKRS</sequence>
<gene>
    <name evidence="8" type="ORF">DCS_00724</name>
</gene>
<evidence type="ECO:0000256" key="3">
    <source>
        <dbReference type="ARBA" id="ARBA00022793"/>
    </source>
</evidence>
<dbReference type="Gene3D" id="3.40.640.10">
    <property type="entry name" value="Type I PLP-dependent aspartate aminotransferase-like (Major domain)"/>
    <property type="match status" value="1"/>
</dbReference>
<keyword evidence="3" id="KW-0210">Decarboxylase</keyword>
<proteinExistence type="inferred from homology"/>
<keyword evidence="9" id="KW-1185">Reference proteome</keyword>
<comment type="caution">
    <text evidence="8">The sequence shown here is derived from an EMBL/GenBank/DDBJ whole genome shotgun (WGS) entry which is preliminary data.</text>
</comment>
<evidence type="ECO:0000256" key="4">
    <source>
        <dbReference type="ARBA" id="ARBA00022898"/>
    </source>
</evidence>
<evidence type="ECO:0000256" key="7">
    <source>
        <dbReference type="RuleBase" id="RU000382"/>
    </source>
</evidence>
<dbReference type="STRING" id="98403.A0A151GRG2"/>
<dbReference type="PRINTS" id="PR00800">
    <property type="entry name" value="YHDCRBOXLASE"/>
</dbReference>
<organism evidence="8 9">
    <name type="scientific">Drechmeria coniospora</name>
    <name type="common">Nematophagous fungus</name>
    <name type="synonym">Meria coniospora</name>
    <dbReference type="NCBI Taxonomy" id="98403"/>
    <lineage>
        <taxon>Eukaryota</taxon>
        <taxon>Fungi</taxon>
        <taxon>Dikarya</taxon>
        <taxon>Ascomycota</taxon>
        <taxon>Pezizomycotina</taxon>
        <taxon>Sordariomycetes</taxon>
        <taxon>Hypocreomycetidae</taxon>
        <taxon>Hypocreales</taxon>
        <taxon>Ophiocordycipitaceae</taxon>
        <taxon>Drechmeria</taxon>
    </lineage>
</organism>
<dbReference type="GO" id="GO:0016831">
    <property type="term" value="F:carboxy-lyase activity"/>
    <property type="evidence" value="ECO:0007669"/>
    <property type="project" value="UniProtKB-KW"/>
</dbReference>
<dbReference type="InterPro" id="IPR021115">
    <property type="entry name" value="Pyridoxal-P_BS"/>
</dbReference>
<evidence type="ECO:0000256" key="2">
    <source>
        <dbReference type="ARBA" id="ARBA00009533"/>
    </source>
</evidence>
<dbReference type="SUPFAM" id="SSF53383">
    <property type="entry name" value="PLP-dependent transferases"/>
    <property type="match status" value="1"/>
</dbReference>
<dbReference type="Proteomes" id="UP000076580">
    <property type="component" value="Chromosome 01"/>
</dbReference>
<dbReference type="InterPro" id="IPR015424">
    <property type="entry name" value="PyrdxlP-dep_Trfase"/>
</dbReference>
<keyword evidence="4 6" id="KW-0663">Pyridoxal phosphate</keyword>
<accession>A0A151GRG2</accession>
<dbReference type="Gene3D" id="1.20.1340.10">
    <property type="entry name" value="dopa decarboxylase, N-terminal domain"/>
    <property type="match status" value="1"/>
</dbReference>
<name>A0A151GRG2_DRECN</name>
<evidence type="ECO:0000256" key="1">
    <source>
        <dbReference type="ARBA" id="ARBA00001933"/>
    </source>
</evidence>
<dbReference type="PANTHER" id="PTHR11999:SF70">
    <property type="entry name" value="MIP05841P"/>
    <property type="match status" value="1"/>
</dbReference>